<evidence type="ECO:0000313" key="1">
    <source>
        <dbReference type="EMBL" id="DAF59379.1"/>
    </source>
</evidence>
<protein>
    <submittedName>
        <fullName evidence="1">Uncharacterized protein</fullName>
    </submittedName>
</protein>
<dbReference type="EMBL" id="BK032769">
    <property type="protein sequence ID" value="DAF59379.1"/>
    <property type="molecule type" value="Genomic_DNA"/>
</dbReference>
<reference evidence="1" key="1">
    <citation type="journal article" date="2021" name="Proc. Natl. Acad. Sci. U.S.A.">
        <title>A Catalog of Tens of Thousands of Viruses from Human Metagenomes Reveals Hidden Associations with Chronic Diseases.</title>
        <authorList>
            <person name="Tisza M.J."/>
            <person name="Buck C.B."/>
        </authorList>
    </citation>
    <scope>NUCLEOTIDE SEQUENCE</scope>
    <source>
        <strain evidence="1">CtQQg4</strain>
    </source>
</reference>
<sequence length="248" mass="29249">MKLQDKLQARTTTYEIIKHVDFNHNEGHIWEVKDRRTNEVLTLNTNQITNSKCTAANGYKRSFKQKATAKTVTHGKSDTRFYRIWKQLKSRCNNPSQQQYETYSKIGYDPRWETFDNFYDDMYETYQDGLTIDRIDNDKPYSPNNCRWATRSQQQRNRKATVRTKFYEELEYKACVADLADAFGISNRALNDRLRANYDIYTALLKPVKGSENKFSKLSEVEKQQFIIESNKMLEPIINEALEALCNQ</sequence>
<name>A0A8S5T8N3_9CAUD</name>
<organism evidence="1">
    <name type="scientific">Myoviridae sp. ctQQg4</name>
    <dbReference type="NCBI Taxonomy" id="2827686"/>
    <lineage>
        <taxon>Viruses</taxon>
        <taxon>Duplodnaviria</taxon>
        <taxon>Heunggongvirae</taxon>
        <taxon>Uroviricota</taxon>
        <taxon>Caudoviricetes</taxon>
    </lineage>
</organism>
<accession>A0A8S5T8N3</accession>
<proteinExistence type="predicted"/>